<protein>
    <submittedName>
        <fullName evidence="1">Uncharacterized protein</fullName>
    </submittedName>
</protein>
<evidence type="ECO:0000313" key="1">
    <source>
        <dbReference type="EMBL" id="KAE8355437.1"/>
    </source>
</evidence>
<dbReference type="Proteomes" id="UP000327118">
    <property type="component" value="Unassembled WGS sequence"/>
</dbReference>
<gene>
    <name evidence="1" type="ORF">BDV28DRAFT_42586</name>
</gene>
<reference evidence="2" key="1">
    <citation type="submission" date="2019-04" db="EMBL/GenBank/DDBJ databases">
        <title>Friends and foes A comparative genomics studyof 23 Aspergillus species from section Flavi.</title>
        <authorList>
            <consortium name="DOE Joint Genome Institute"/>
            <person name="Kjaerbolling I."/>
            <person name="Vesth T."/>
            <person name="Frisvad J.C."/>
            <person name="Nybo J.L."/>
            <person name="Theobald S."/>
            <person name="Kildgaard S."/>
            <person name="Isbrandt T."/>
            <person name="Kuo A."/>
            <person name="Sato A."/>
            <person name="Lyhne E.K."/>
            <person name="Kogle M.E."/>
            <person name="Wiebenga A."/>
            <person name="Kun R.S."/>
            <person name="Lubbers R.J."/>
            <person name="Makela M.R."/>
            <person name="Barry K."/>
            <person name="Chovatia M."/>
            <person name="Clum A."/>
            <person name="Daum C."/>
            <person name="Haridas S."/>
            <person name="He G."/>
            <person name="LaButti K."/>
            <person name="Lipzen A."/>
            <person name="Mondo S."/>
            <person name="Riley R."/>
            <person name="Salamov A."/>
            <person name="Simmons B.A."/>
            <person name="Magnuson J.K."/>
            <person name="Henrissat B."/>
            <person name="Mortensen U.H."/>
            <person name="Larsen T.O."/>
            <person name="Devries R.P."/>
            <person name="Grigoriev I.V."/>
            <person name="Machida M."/>
            <person name="Baker S.E."/>
            <person name="Andersen M.R."/>
        </authorList>
    </citation>
    <scope>NUCLEOTIDE SEQUENCE [LARGE SCALE GENOMIC DNA]</scope>
    <source>
        <strain evidence="2">CBS 553.77</strain>
    </source>
</reference>
<proteinExistence type="predicted"/>
<keyword evidence="2" id="KW-1185">Reference proteome</keyword>
<organism evidence="1 2">
    <name type="scientific">Aspergillus coremiiformis</name>
    <dbReference type="NCBI Taxonomy" id="138285"/>
    <lineage>
        <taxon>Eukaryota</taxon>
        <taxon>Fungi</taxon>
        <taxon>Dikarya</taxon>
        <taxon>Ascomycota</taxon>
        <taxon>Pezizomycotina</taxon>
        <taxon>Eurotiomycetes</taxon>
        <taxon>Eurotiomycetidae</taxon>
        <taxon>Eurotiales</taxon>
        <taxon>Aspergillaceae</taxon>
        <taxon>Aspergillus</taxon>
        <taxon>Aspergillus subgen. Circumdati</taxon>
    </lineage>
</organism>
<evidence type="ECO:0000313" key="2">
    <source>
        <dbReference type="Proteomes" id="UP000327118"/>
    </source>
</evidence>
<dbReference type="OrthoDB" id="4959358at2759"/>
<dbReference type="AlphaFoldDB" id="A0A5N6ZCS0"/>
<name>A0A5N6ZCS0_9EURO</name>
<accession>A0A5N6ZCS0</accession>
<dbReference type="EMBL" id="ML739052">
    <property type="protein sequence ID" value="KAE8355437.1"/>
    <property type="molecule type" value="Genomic_DNA"/>
</dbReference>
<sequence>MKLQQCDGASMKESQNMLLGDLTQALSRIHSYEEIRLFIAGTPNFGHQASSVNLLLRLAWDYTYPGLITVVYDPGDQTGGRTAPKLLRLLQRYVDPNAPEALPSRLHLAQLQWVSMEEFAARTSIRVGFGLTGGAEMERIYHSSLADMLNVCIALKLQPFQWPWCRDGIDFHSQSQRPTVDLLSDHYLGWRLFHRAYRLPRILYSPLPHDRQSNPDAIIKRLLALRSQTSRMSLSCVYGVRRQGVCHVDPANLLYIYFLALLEAFLPVTKKGGSNIPRRRILVVNFDEFWDEAFTRLQDYLYNHDSESASTHPSSTDQRPVALPTSEDLSNWVCCIRAPEELPAALNWFEEPQPQLQDTSVRGATYDNSHTPNPQRNDVKLLYIHIGFVAPESFVDALKQADLPIIFEGQQTASAVASMGKPYFKLRDSMINSPSQVLRIPDDTYRHSDAIDRVQAASLNLQLGALGEMDLEKSVECVANLITECTDSSSALKTYLNDLEAHYRKRGADKFETCLATWNRYGFLNQSGCMEGAHVEAPPLGSDKPVLHIDEARKILSQLGL</sequence>